<dbReference type="InterPro" id="IPR052372">
    <property type="entry name" value="YpjD/HemX"/>
</dbReference>
<feature type="transmembrane region" description="Helical" evidence="1">
    <location>
        <begin position="98"/>
        <end position="117"/>
    </location>
</feature>
<dbReference type="Pfam" id="PF01578">
    <property type="entry name" value="Cytochrom_C_asm"/>
    <property type="match status" value="1"/>
</dbReference>
<dbReference type="GO" id="GO:0020037">
    <property type="term" value="F:heme binding"/>
    <property type="evidence" value="ECO:0007669"/>
    <property type="project" value="InterPro"/>
</dbReference>
<dbReference type="RefSeq" id="WP_133542686.1">
    <property type="nucleotide sequence ID" value="NZ_SNYQ01000001.1"/>
</dbReference>
<evidence type="ECO:0000256" key="1">
    <source>
        <dbReference type="SAM" id="Phobius"/>
    </source>
</evidence>
<sequence>MSFAIFSALFYIVSLFFITPILIKAQSGEHTQSPNRSYFFLTVVLAVLLHGFSLTPLIRQLFFEGESFTLIAISSLISVIIAVLATLAIAFKVKTLWFLLPVVYSFAAINLIFTALLPEHVIYNLSQNTGLTLHIVLALFSYAVCFIAMLYSIQLVWIDRNLKKKMMMVSPIVPPLMTVERHFFTVMLTGEILLTLTLISGALYLADFFGIQNIQKAIFSFIAWFIFAILLIGHHKLHWRGKRMISYTISGMIFLTIAYFGSRAMLNI</sequence>
<keyword evidence="4" id="KW-1185">Reference proteome</keyword>
<feature type="transmembrane region" description="Helical" evidence="1">
    <location>
        <begin position="137"/>
        <end position="158"/>
    </location>
</feature>
<protein>
    <submittedName>
        <fullName evidence="3">ABC-type uncharacterized transport system permease subunit</fullName>
    </submittedName>
</protein>
<evidence type="ECO:0000259" key="2">
    <source>
        <dbReference type="Pfam" id="PF01578"/>
    </source>
</evidence>
<gene>
    <name evidence="3" type="ORF">EDC45_0263</name>
</gene>
<accession>A0A4R6VCN5</accession>
<feature type="transmembrane region" description="Helical" evidence="1">
    <location>
        <begin position="245"/>
        <end position="266"/>
    </location>
</feature>
<name>A0A4R6VCN5_9PAST</name>
<dbReference type="Proteomes" id="UP000295657">
    <property type="component" value="Unassembled WGS sequence"/>
</dbReference>
<keyword evidence="1" id="KW-1133">Transmembrane helix</keyword>
<feature type="transmembrane region" description="Helical" evidence="1">
    <location>
        <begin position="37"/>
        <end position="58"/>
    </location>
</feature>
<dbReference type="OrthoDB" id="9780793at2"/>
<feature type="domain" description="Cytochrome c assembly protein" evidence="2">
    <location>
        <begin position="42"/>
        <end position="266"/>
    </location>
</feature>
<dbReference type="PANTHER" id="PTHR38034">
    <property type="entry name" value="INNER MEMBRANE PROTEIN YPJD"/>
    <property type="match status" value="1"/>
</dbReference>
<dbReference type="GO" id="GO:0005886">
    <property type="term" value="C:plasma membrane"/>
    <property type="evidence" value="ECO:0007669"/>
    <property type="project" value="TreeGrafter"/>
</dbReference>
<feature type="transmembrane region" description="Helical" evidence="1">
    <location>
        <begin position="183"/>
        <end position="205"/>
    </location>
</feature>
<evidence type="ECO:0000313" key="4">
    <source>
        <dbReference type="Proteomes" id="UP000295657"/>
    </source>
</evidence>
<feature type="transmembrane region" description="Helical" evidence="1">
    <location>
        <begin position="6"/>
        <end position="25"/>
    </location>
</feature>
<dbReference type="InterPro" id="IPR002541">
    <property type="entry name" value="Cyt_c_assembly"/>
</dbReference>
<feature type="transmembrane region" description="Helical" evidence="1">
    <location>
        <begin position="70"/>
        <end position="91"/>
    </location>
</feature>
<organism evidence="3 4">
    <name type="scientific">Mesocricetibacter intestinalis</name>
    <dbReference type="NCBI Taxonomy" id="1521930"/>
    <lineage>
        <taxon>Bacteria</taxon>
        <taxon>Pseudomonadati</taxon>
        <taxon>Pseudomonadota</taxon>
        <taxon>Gammaproteobacteria</taxon>
        <taxon>Pasteurellales</taxon>
        <taxon>Pasteurellaceae</taxon>
        <taxon>Mesocricetibacter</taxon>
    </lineage>
</organism>
<dbReference type="EMBL" id="SNYQ01000001">
    <property type="protein sequence ID" value="TDQ59606.1"/>
    <property type="molecule type" value="Genomic_DNA"/>
</dbReference>
<keyword evidence="1" id="KW-0472">Membrane</keyword>
<evidence type="ECO:0000313" key="3">
    <source>
        <dbReference type="EMBL" id="TDQ59606.1"/>
    </source>
</evidence>
<feature type="transmembrane region" description="Helical" evidence="1">
    <location>
        <begin position="217"/>
        <end position="233"/>
    </location>
</feature>
<keyword evidence="1" id="KW-0812">Transmembrane</keyword>
<dbReference type="AlphaFoldDB" id="A0A4R6VCN5"/>
<dbReference type="PANTHER" id="PTHR38034:SF1">
    <property type="entry name" value="INNER MEMBRANE PROTEIN YPJD"/>
    <property type="match status" value="1"/>
</dbReference>
<dbReference type="GO" id="GO:0017004">
    <property type="term" value="P:cytochrome complex assembly"/>
    <property type="evidence" value="ECO:0007669"/>
    <property type="project" value="InterPro"/>
</dbReference>
<comment type="caution">
    <text evidence="3">The sequence shown here is derived from an EMBL/GenBank/DDBJ whole genome shotgun (WGS) entry which is preliminary data.</text>
</comment>
<proteinExistence type="predicted"/>
<reference evidence="3 4" key="1">
    <citation type="submission" date="2019-03" db="EMBL/GenBank/DDBJ databases">
        <title>Genomic Encyclopedia of Type Strains, Phase IV (KMG-IV): sequencing the most valuable type-strain genomes for metagenomic binning, comparative biology and taxonomic classification.</title>
        <authorList>
            <person name="Goeker M."/>
        </authorList>
    </citation>
    <scope>NUCLEOTIDE SEQUENCE [LARGE SCALE GENOMIC DNA]</scope>
    <source>
        <strain evidence="3 4">DSM 28403</strain>
    </source>
</reference>